<dbReference type="Gene3D" id="3.40.50.720">
    <property type="entry name" value="NAD(P)-binding Rossmann-like Domain"/>
    <property type="match status" value="1"/>
</dbReference>
<evidence type="ECO:0000256" key="4">
    <source>
        <dbReference type="ARBA" id="ARBA00022832"/>
    </source>
</evidence>
<evidence type="ECO:0000256" key="6">
    <source>
        <dbReference type="ARBA" id="ARBA00023027"/>
    </source>
</evidence>
<evidence type="ECO:0000256" key="7">
    <source>
        <dbReference type="ARBA" id="ARBA00023098"/>
    </source>
</evidence>
<evidence type="ECO:0000256" key="5">
    <source>
        <dbReference type="ARBA" id="ARBA00023002"/>
    </source>
</evidence>
<evidence type="ECO:0000256" key="3">
    <source>
        <dbReference type="ARBA" id="ARBA00009463"/>
    </source>
</evidence>
<keyword evidence="5" id="KW-0560">Oxidoreductase</keyword>
<dbReference type="FunFam" id="3.40.50.720:FF:000009">
    <property type="entry name" value="Fatty oxidation complex, alpha subunit"/>
    <property type="match status" value="1"/>
</dbReference>
<evidence type="ECO:0000256" key="9">
    <source>
        <dbReference type="ARBA" id="ARBA00049556"/>
    </source>
</evidence>
<dbReference type="AlphaFoldDB" id="A0A7E4VQD3"/>
<keyword evidence="8" id="KW-0496">Mitochondrion</keyword>
<proteinExistence type="inferred from homology"/>
<reference evidence="13" key="1">
    <citation type="journal article" date="2013" name="Genetics">
        <title>The draft genome and transcriptome of Panagrellus redivivus are shaped by the harsh demands of a free-living lifestyle.</title>
        <authorList>
            <person name="Srinivasan J."/>
            <person name="Dillman A.R."/>
            <person name="Macchietto M.G."/>
            <person name="Heikkinen L."/>
            <person name="Lakso M."/>
            <person name="Fracchia K.M."/>
            <person name="Antoshechkin I."/>
            <person name="Mortazavi A."/>
            <person name="Wong G."/>
            <person name="Sternberg P.W."/>
        </authorList>
    </citation>
    <scope>NUCLEOTIDE SEQUENCE [LARGE SCALE GENOMIC DNA]</scope>
    <source>
        <strain evidence="13">MT8872</strain>
    </source>
</reference>
<dbReference type="WBParaSite" id="Pan_g23701.t1">
    <property type="protein sequence ID" value="Pan_g23701.t1"/>
    <property type="gene ID" value="Pan_g23701"/>
</dbReference>
<dbReference type="InterPro" id="IPR013328">
    <property type="entry name" value="6PGD_dom2"/>
</dbReference>
<feature type="domain" description="3-hydroxyacyl-CoA dehydrogenase NAD binding" evidence="12">
    <location>
        <begin position="11"/>
        <end position="196"/>
    </location>
</feature>
<keyword evidence="6" id="KW-0520">NAD</keyword>
<protein>
    <submittedName>
        <fullName evidence="14">3-hydroxyacyl-CoA dehydrogenase</fullName>
    </submittedName>
</protein>
<keyword evidence="13" id="KW-1185">Reference proteome</keyword>
<dbReference type="GO" id="GO:0006635">
    <property type="term" value="P:fatty acid beta-oxidation"/>
    <property type="evidence" value="ECO:0007669"/>
    <property type="project" value="TreeGrafter"/>
</dbReference>
<dbReference type="GO" id="GO:0003857">
    <property type="term" value="F:(3S)-3-hydroxyacyl-CoA dehydrogenase (NAD+) activity"/>
    <property type="evidence" value="ECO:0007669"/>
    <property type="project" value="UniProtKB-EC"/>
</dbReference>
<feature type="site" description="Important for catalytic activity" evidence="10">
    <location>
        <position position="153"/>
    </location>
</feature>
<reference evidence="14" key="2">
    <citation type="submission" date="2020-10" db="UniProtKB">
        <authorList>
            <consortium name="WormBaseParasite"/>
        </authorList>
    </citation>
    <scope>IDENTIFICATION</scope>
</reference>
<keyword evidence="4" id="KW-0276">Fatty acid metabolism</keyword>
<dbReference type="InterPro" id="IPR006108">
    <property type="entry name" value="3HC_DH_C"/>
</dbReference>
<dbReference type="InterPro" id="IPR052242">
    <property type="entry name" value="Mito_3-hydroxyacyl-CoA_DH"/>
</dbReference>
<evidence type="ECO:0000259" key="12">
    <source>
        <dbReference type="Pfam" id="PF02737"/>
    </source>
</evidence>
<evidence type="ECO:0000256" key="10">
    <source>
        <dbReference type="PIRSR" id="PIRSR000105-1"/>
    </source>
</evidence>
<evidence type="ECO:0000313" key="14">
    <source>
        <dbReference type="WBParaSite" id="Pan_g23701.t1"/>
    </source>
</evidence>
<comment type="similarity">
    <text evidence="3">Belongs to the 3-hydroxyacyl-CoA dehydrogenase family.</text>
</comment>
<keyword evidence="7" id="KW-0443">Lipid metabolism</keyword>
<comment type="pathway">
    <text evidence="2">Lipid metabolism; fatty acid beta-oxidation.</text>
</comment>
<evidence type="ECO:0000313" key="13">
    <source>
        <dbReference type="Proteomes" id="UP000492821"/>
    </source>
</evidence>
<dbReference type="GO" id="GO:0005759">
    <property type="term" value="C:mitochondrial matrix"/>
    <property type="evidence" value="ECO:0007669"/>
    <property type="project" value="UniProtKB-SubCell"/>
</dbReference>
<organism evidence="13 14">
    <name type="scientific">Panagrellus redivivus</name>
    <name type="common">Microworm</name>
    <dbReference type="NCBI Taxonomy" id="6233"/>
    <lineage>
        <taxon>Eukaryota</taxon>
        <taxon>Metazoa</taxon>
        <taxon>Ecdysozoa</taxon>
        <taxon>Nematoda</taxon>
        <taxon>Chromadorea</taxon>
        <taxon>Rhabditida</taxon>
        <taxon>Tylenchina</taxon>
        <taxon>Panagrolaimomorpha</taxon>
        <taxon>Panagrolaimoidea</taxon>
        <taxon>Panagrolaimidae</taxon>
        <taxon>Panagrellus</taxon>
    </lineage>
</organism>
<evidence type="ECO:0000256" key="8">
    <source>
        <dbReference type="ARBA" id="ARBA00023128"/>
    </source>
</evidence>
<dbReference type="Gene3D" id="1.10.1040.10">
    <property type="entry name" value="N-(1-d-carboxylethyl)-l-norvaline Dehydrogenase, domain 2"/>
    <property type="match status" value="1"/>
</dbReference>
<name>A0A7E4VQD3_PANRE</name>
<evidence type="ECO:0000256" key="1">
    <source>
        <dbReference type="ARBA" id="ARBA00004305"/>
    </source>
</evidence>
<dbReference type="InterPro" id="IPR008927">
    <property type="entry name" value="6-PGluconate_DH-like_C_sf"/>
</dbReference>
<evidence type="ECO:0000259" key="11">
    <source>
        <dbReference type="Pfam" id="PF00725"/>
    </source>
</evidence>
<comment type="subcellular location">
    <subcellularLocation>
        <location evidence="1">Mitochondrion matrix</location>
    </subcellularLocation>
</comment>
<dbReference type="InterPro" id="IPR036291">
    <property type="entry name" value="NAD(P)-bd_dom_sf"/>
</dbReference>
<evidence type="ECO:0000256" key="2">
    <source>
        <dbReference type="ARBA" id="ARBA00005005"/>
    </source>
</evidence>
<dbReference type="SUPFAM" id="SSF48179">
    <property type="entry name" value="6-phosphogluconate dehydrogenase C-terminal domain-like"/>
    <property type="match status" value="1"/>
</dbReference>
<dbReference type="InterPro" id="IPR006176">
    <property type="entry name" value="3-OHacyl-CoA_DH_NAD-bd"/>
</dbReference>
<dbReference type="PIRSF" id="PIRSF000105">
    <property type="entry name" value="HCDH"/>
    <property type="match status" value="1"/>
</dbReference>
<dbReference type="SUPFAM" id="SSF51735">
    <property type="entry name" value="NAD(P)-binding Rossmann-fold domains"/>
    <property type="match status" value="1"/>
</dbReference>
<dbReference type="Pfam" id="PF00725">
    <property type="entry name" value="3HCDH"/>
    <property type="match status" value="1"/>
</dbReference>
<dbReference type="PANTHER" id="PTHR43561">
    <property type="match status" value="1"/>
</dbReference>
<dbReference type="PANTHER" id="PTHR43561:SF3">
    <property type="entry name" value="HYDROXYACYL-COENZYME A DEHYDROGENASE, MITOCHONDRIAL"/>
    <property type="match status" value="1"/>
</dbReference>
<feature type="domain" description="3-hydroxyacyl-CoA dehydrogenase C-terminal" evidence="11">
    <location>
        <begin position="199"/>
        <end position="294"/>
    </location>
</feature>
<dbReference type="GO" id="GO:0070403">
    <property type="term" value="F:NAD+ binding"/>
    <property type="evidence" value="ECO:0007669"/>
    <property type="project" value="InterPro"/>
</dbReference>
<dbReference type="Pfam" id="PF02737">
    <property type="entry name" value="3HCDH_N"/>
    <property type="match status" value="1"/>
</dbReference>
<dbReference type="InterPro" id="IPR022694">
    <property type="entry name" value="3-OHacyl-CoA_DH"/>
</dbReference>
<sequence length="300" mass="32651">MVASDLIEIENVVIIGTGLMGTGIAQVAIEKGFAVTIVGRSQDKLTQSQSKIRNGLNRIAKKRFPDDAATAEEFVEGLLDNLSLVKTIAEAPIEDAQLIIEAIVENLKVKQKLLADLEPRLANNAILCSNTSSFLLEDVSDKFNSPERFAGLHFFNPVPAMKLCEVVKGGATSDVVYDSLLAFVRKLGKTPVKCGDTPGFIVNRLLIPYLLEAIHMNERGDASKEDIDTAMKLGTGHPMGPFELLDYIGLDTMKFVVDGWHQRYPDDPRFAPSETLDALVAEGKLGRKSGEGFLSHAPRG</sequence>
<dbReference type="Proteomes" id="UP000492821">
    <property type="component" value="Unassembled WGS sequence"/>
</dbReference>
<comment type="catalytic activity">
    <reaction evidence="9">
        <text>a (3S)-3-hydroxyacyl-CoA + NAD(+) = a 3-oxoacyl-CoA + NADH + H(+)</text>
        <dbReference type="Rhea" id="RHEA:22432"/>
        <dbReference type="ChEBI" id="CHEBI:15378"/>
        <dbReference type="ChEBI" id="CHEBI:57318"/>
        <dbReference type="ChEBI" id="CHEBI:57540"/>
        <dbReference type="ChEBI" id="CHEBI:57945"/>
        <dbReference type="ChEBI" id="CHEBI:90726"/>
        <dbReference type="EC" id="1.1.1.35"/>
    </reaction>
</comment>
<accession>A0A7E4VQD3</accession>